<dbReference type="InterPro" id="IPR028098">
    <property type="entry name" value="Glyco_trans_4-like_N"/>
</dbReference>
<dbReference type="InterPro" id="IPR001296">
    <property type="entry name" value="Glyco_trans_1"/>
</dbReference>
<organism evidence="3 4">
    <name type="scientific">Methanobacterium spitsbergense</name>
    <dbReference type="NCBI Taxonomy" id="2874285"/>
    <lineage>
        <taxon>Archaea</taxon>
        <taxon>Methanobacteriati</taxon>
        <taxon>Methanobacteriota</taxon>
        <taxon>Methanomada group</taxon>
        <taxon>Methanobacteria</taxon>
        <taxon>Methanobacteriales</taxon>
        <taxon>Methanobacteriaceae</taxon>
        <taxon>Methanobacterium</taxon>
    </lineage>
</organism>
<dbReference type="AlphaFoldDB" id="A0A8T5UT62"/>
<proteinExistence type="predicted"/>
<dbReference type="PANTHER" id="PTHR45947:SF3">
    <property type="entry name" value="SULFOQUINOVOSYL TRANSFERASE SQD2"/>
    <property type="match status" value="1"/>
</dbReference>
<dbReference type="Proteomes" id="UP000825933">
    <property type="component" value="Unassembled WGS sequence"/>
</dbReference>
<evidence type="ECO:0000259" key="1">
    <source>
        <dbReference type="Pfam" id="PF00534"/>
    </source>
</evidence>
<dbReference type="InterPro" id="IPR050194">
    <property type="entry name" value="Glycosyltransferase_grp1"/>
</dbReference>
<evidence type="ECO:0000313" key="4">
    <source>
        <dbReference type="Proteomes" id="UP000825933"/>
    </source>
</evidence>
<protein>
    <submittedName>
        <fullName evidence="3">Glycosyltransferase family 4 protein</fullName>
    </submittedName>
</protein>
<name>A0A8T5UT62_9EURY</name>
<comment type="caution">
    <text evidence="3">The sequence shown here is derived from an EMBL/GenBank/DDBJ whole genome shotgun (WGS) entry which is preliminary data.</text>
</comment>
<dbReference type="Pfam" id="PF13439">
    <property type="entry name" value="Glyco_transf_4"/>
    <property type="match status" value="1"/>
</dbReference>
<dbReference type="GO" id="GO:0016757">
    <property type="term" value="F:glycosyltransferase activity"/>
    <property type="evidence" value="ECO:0007669"/>
    <property type="project" value="InterPro"/>
</dbReference>
<keyword evidence="4" id="KW-1185">Reference proteome</keyword>
<dbReference type="SUPFAM" id="SSF53756">
    <property type="entry name" value="UDP-Glycosyltransferase/glycogen phosphorylase"/>
    <property type="match status" value="1"/>
</dbReference>
<dbReference type="Pfam" id="PF00534">
    <property type="entry name" value="Glycos_transf_1"/>
    <property type="match status" value="1"/>
</dbReference>
<dbReference type="CDD" id="cd03801">
    <property type="entry name" value="GT4_PimA-like"/>
    <property type="match status" value="1"/>
</dbReference>
<dbReference type="EMBL" id="JAIOUQ010000016">
    <property type="protein sequence ID" value="MBZ2166948.1"/>
    <property type="molecule type" value="Genomic_DNA"/>
</dbReference>
<dbReference type="PANTHER" id="PTHR45947">
    <property type="entry name" value="SULFOQUINOVOSYL TRANSFERASE SQD2"/>
    <property type="match status" value="1"/>
</dbReference>
<sequence>MKIGYFIGHFPYVNLVNTPDYIKKYAHGGTEIAAYNLAVNMANRGNSVDVFTTSIDSIDSLEIYPNMKIHRNATSFKIASANASFKLIYKPLKYDLDIVHAHSPIPYSDLPALLYAKRKKVPFLLTYQFDGQETGGSFMRNTGVSIYNKLFINKVLGSAEVIIATTKAYANESPFLRKYKDKIVVIPNGINIPEVTTPYTREESRINLGLPLEDNIILFFGSLVQYKGPDILLKAFKTVKKEFPNTKLIFAGRGQMFDYLSDLAKKLGVENNVVFTGFVEDEKKPLYYKSADIFCLPSTTMAESFGIVNLEAMAAGIPIVASDLGGIPDIVKHGENGLLAKPCNVQNLADALTYLLKNEDIRKNFGNKGREMVDNYSWDKIAKETEELYRSILQNW</sequence>
<reference evidence="4" key="1">
    <citation type="journal article" date="2022" name="Microbiol. Resour. Announc.">
        <title>Draft Genome Sequence of a Methanogenic Archaeon from West Spitsbergen Permafrost.</title>
        <authorList>
            <person name="Trubitsyn V."/>
            <person name="Rivkina E."/>
            <person name="Shcherbakova V."/>
        </authorList>
    </citation>
    <scope>NUCLEOTIDE SEQUENCE [LARGE SCALE GENOMIC DNA]</scope>
    <source>
        <strain evidence="4">VT</strain>
    </source>
</reference>
<dbReference type="Gene3D" id="3.40.50.2000">
    <property type="entry name" value="Glycogen Phosphorylase B"/>
    <property type="match status" value="2"/>
</dbReference>
<evidence type="ECO:0000259" key="2">
    <source>
        <dbReference type="Pfam" id="PF13439"/>
    </source>
</evidence>
<feature type="domain" description="Glycosyltransferase subfamily 4-like N-terminal" evidence="2">
    <location>
        <begin position="28"/>
        <end position="191"/>
    </location>
</feature>
<gene>
    <name evidence="3" type="ORF">K8N75_12965</name>
</gene>
<dbReference type="RefSeq" id="WP_223792488.1">
    <property type="nucleotide sequence ID" value="NZ_JAIOUQ010000016.1"/>
</dbReference>
<evidence type="ECO:0000313" key="3">
    <source>
        <dbReference type="EMBL" id="MBZ2166948.1"/>
    </source>
</evidence>
<accession>A0A8T5UT62</accession>
<feature type="domain" description="Glycosyl transferase family 1" evidence="1">
    <location>
        <begin position="201"/>
        <end position="372"/>
    </location>
</feature>